<name>A0A4R4IX80_9GAMM</name>
<feature type="domain" description="Plasmid pRiA4b Orf3-like" evidence="1">
    <location>
        <begin position="3"/>
        <end position="51"/>
    </location>
</feature>
<proteinExistence type="predicted"/>
<reference evidence="2 3" key="1">
    <citation type="journal article" date="2019" name="Int. J. Syst. Evol. Microbiol.">
        <title>Photorhabdus khanii subsp. guanajuatensis subsp. nov., isolated from Heterorhabditis atacamensis, and Photorhabdus luminescens subsp. mexicana subsp. nov., isolated from Heterorhabditis mexicana entomopathogenic nematodes.</title>
        <authorList>
            <person name="Machado R.A.R."/>
            <person name="Bruno P."/>
            <person name="Arce C.C.M."/>
            <person name="Liechti N."/>
            <person name="Kohler A."/>
            <person name="Bernal J."/>
            <person name="Bruggmann R."/>
            <person name="Turlings T.C.J."/>
        </authorList>
    </citation>
    <scope>NUCLEOTIDE SEQUENCE [LARGE SCALE GENOMIC DNA]</scope>
    <source>
        <strain evidence="2 3">MEX20-17</strain>
    </source>
</reference>
<dbReference type="RefSeq" id="WP_132356193.1">
    <property type="nucleotide sequence ID" value="NZ_CAWOJO010000069.1"/>
</dbReference>
<evidence type="ECO:0000259" key="1">
    <source>
        <dbReference type="Pfam" id="PF07929"/>
    </source>
</evidence>
<protein>
    <recommendedName>
        <fullName evidence="1">Plasmid pRiA4b Orf3-like domain-containing protein</fullName>
    </recommendedName>
</protein>
<accession>A0A4R4IX80</accession>
<sequence length="52" mass="6235">MKSYVVRVALRGVSSIIWRRFRLSNETSLATFHYIIQIAQGWHDDHLHQFCF</sequence>
<dbReference type="Proteomes" id="UP000295598">
    <property type="component" value="Unassembled WGS sequence"/>
</dbReference>
<gene>
    <name evidence="2" type="ORF">C5467_22230</name>
</gene>
<organism evidence="2 3">
    <name type="scientific">Photorhabdus khanii subsp. guanajuatensis</name>
    <dbReference type="NCBI Taxonomy" id="2100166"/>
    <lineage>
        <taxon>Bacteria</taxon>
        <taxon>Pseudomonadati</taxon>
        <taxon>Pseudomonadota</taxon>
        <taxon>Gammaproteobacteria</taxon>
        <taxon>Enterobacterales</taxon>
        <taxon>Morganellaceae</taxon>
        <taxon>Photorhabdus</taxon>
    </lineage>
</organism>
<comment type="caution">
    <text evidence="2">The sequence shown here is derived from an EMBL/GenBank/DDBJ whole genome shotgun (WGS) entry which is preliminary data.</text>
</comment>
<dbReference type="InterPro" id="IPR012912">
    <property type="entry name" value="Plasmid_pRiA4b_Orf3-like"/>
</dbReference>
<dbReference type="Pfam" id="PF07929">
    <property type="entry name" value="PRiA4_ORF3"/>
    <property type="match status" value="1"/>
</dbReference>
<evidence type="ECO:0000313" key="2">
    <source>
        <dbReference type="EMBL" id="TDB45241.1"/>
    </source>
</evidence>
<dbReference type="InterPro" id="IPR024047">
    <property type="entry name" value="MM3350-like_sf"/>
</dbReference>
<evidence type="ECO:0000313" key="3">
    <source>
        <dbReference type="Proteomes" id="UP000295598"/>
    </source>
</evidence>
<dbReference type="AlphaFoldDB" id="A0A4R4IX80"/>
<dbReference type="SUPFAM" id="SSF159941">
    <property type="entry name" value="MM3350-like"/>
    <property type="match status" value="1"/>
</dbReference>
<dbReference type="Gene3D" id="3.10.290.30">
    <property type="entry name" value="MM3350-like"/>
    <property type="match status" value="1"/>
</dbReference>
<dbReference type="EMBL" id="PUJY01000069">
    <property type="protein sequence ID" value="TDB45241.1"/>
    <property type="molecule type" value="Genomic_DNA"/>
</dbReference>